<proteinExistence type="predicted"/>
<evidence type="ECO:0000313" key="2">
    <source>
        <dbReference type="EMBL" id="WTP85119.1"/>
    </source>
</evidence>
<protein>
    <submittedName>
        <fullName evidence="2">Uncharacterized protein</fullName>
    </submittedName>
</protein>
<name>A0AAU1HQY4_9ACTN</name>
<organism evidence="2">
    <name type="scientific">Streptomyces sp. NBC_00180</name>
    <dbReference type="NCBI Taxonomy" id="2903632"/>
    <lineage>
        <taxon>Bacteria</taxon>
        <taxon>Bacillati</taxon>
        <taxon>Actinomycetota</taxon>
        <taxon>Actinomycetes</taxon>
        <taxon>Kitasatosporales</taxon>
        <taxon>Streptomycetaceae</taxon>
        <taxon>Streptomyces</taxon>
    </lineage>
</organism>
<sequence>MALATKRPGSARLEEGRPWRVEITYANGWHALRLSSGAAAPTWDEIDRFLAESGYARTQAAPRRAPRAGDEFEVAGWSSYVPGGRLPRDEDRAWAGPARDVTVALPSAEVGEIRRALDTLRAHFSRPDRTERVFALLAGLDAVGTVTVTLPAATARDLHYALSAVGPWTEGLDGDTVRVAGDLARHLARAQPAGGPWPHVRETVQDALREALSRPGAEGLAARDELLALLGRFADAHRTATAADDADQGRLQAERTAGEGTAP</sequence>
<evidence type="ECO:0000256" key="1">
    <source>
        <dbReference type="SAM" id="MobiDB-lite"/>
    </source>
</evidence>
<gene>
    <name evidence="2" type="ORF">OG477_07035</name>
</gene>
<dbReference type="AlphaFoldDB" id="A0AAU1HQY4"/>
<accession>A0AAU1HQY4</accession>
<feature type="region of interest" description="Disordered" evidence="1">
    <location>
        <begin position="240"/>
        <end position="263"/>
    </location>
</feature>
<reference evidence="2" key="1">
    <citation type="submission" date="2022-10" db="EMBL/GenBank/DDBJ databases">
        <title>The complete genomes of actinobacterial strains from the NBC collection.</title>
        <authorList>
            <person name="Joergensen T.S."/>
            <person name="Alvarez Arevalo M."/>
            <person name="Sterndorff E.B."/>
            <person name="Faurdal D."/>
            <person name="Vuksanovic O."/>
            <person name="Mourched A.-S."/>
            <person name="Charusanti P."/>
            <person name="Shaw S."/>
            <person name="Blin K."/>
            <person name="Weber T."/>
        </authorList>
    </citation>
    <scope>NUCLEOTIDE SEQUENCE</scope>
    <source>
        <strain evidence="2">NBC 00180</strain>
    </source>
</reference>
<dbReference type="EMBL" id="CP108140">
    <property type="protein sequence ID" value="WTP85119.1"/>
    <property type="molecule type" value="Genomic_DNA"/>
</dbReference>